<reference evidence="1 2" key="2">
    <citation type="submission" date="2018-11" db="EMBL/GenBank/DDBJ databases">
        <authorList>
            <consortium name="Pathogen Informatics"/>
        </authorList>
    </citation>
    <scope>NUCLEOTIDE SEQUENCE [LARGE SCALE GENOMIC DNA]</scope>
</reference>
<dbReference type="Proteomes" id="UP000267096">
    <property type="component" value="Unassembled WGS sequence"/>
</dbReference>
<proteinExistence type="predicted"/>
<sequence length="148" mass="16519">MTLGERRGQMPETGDYEEVGWCNRKELRVKVKAFDLIHCIFELFEVMVGREYSSDRSDLEQMRATQNVILPARSSSSPLSTAASIDAEQLSTDQNTTNNINAATINSTRSPLTDVKGKPFSNVSFPNLKINLISSDHPKISSRLVVTR</sequence>
<reference evidence="3" key="1">
    <citation type="submission" date="2017-02" db="UniProtKB">
        <authorList>
            <consortium name="WormBaseParasite"/>
        </authorList>
    </citation>
    <scope>IDENTIFICATION</scope>
</reference>
<dbReference type="WBParaSite" id="ASIM_0001762701-mRNA-1">
    <property type="protein sequence ID" value="ASIM_0001762701-mRNA-1"/>
    <property type="gene ID" value="ASIM_0001762701"/>
</dbReference>
<name>A0A0M3K9I3_ANISI</name>
<protein>
    <submittedName>
        <fullName evidence="1 3">Uncharacterized protein</fullName>
    </submittedName>
</protein>
<organism evidence="3">
    <name type="scientific">Anisakis simplex</name>
    <name type="common">Herring worm</name>
    <dbReference type="NCBI Taxonomy" id="6269"/>
    <lineage>
        <taxon>Eukaryota</taxon>
        <taxon>Metazoa</taxon>
        <taxon>Ecdysozoa</taxon>
        <taxon>Nematoda</taxon>
        <taxon>Chromadorea</taxon>
        <taxon>Rhabditida</taxon>
        <taxon>Spirurina</taxon>
        <taxon>Ascaridomorpha</taxon>
        <taxon>Ascaridoidea</taxon>
        <taxon>Anisakidae</taxon>
        <taxon>Anisakis</taxon>
        <taxon>Anisakis simplex complex</taxon>
    </lineage>
</organism>
<evidence type="ECO:0000313" key="3">
    <source>
        <dbReference type="WBParaSite" id="ASIM_0001762701-mRNA-1"/>
    </source>
</evidence>
<dbReference type="EMBL" id="UYRR01033668">
    <property type="protein sequence ID" value="VDK59310.1"/>
    <property type="molecule type" value="Genomic_DNA"/>
</dbReference>
<gene>
    <name evidence="1" type="ORF">ASIM_LOCUS17031</name>
</gene>
<keyword evidence="2" id="KW-1185">Reference proteome</keyword>
<evidence type="ECO:0000313" key="2">
    <source>
        <dbReference type="Proteomes" id="UP000267096"/>
    </source>
</evidence>
<evidence type="ECO:0000313" key="1">
    <source>
        <dbReference type="EMBL" id="VDK59310.1"/>
    </source>
</evidence>
<dbReference type="AlphaFoldDB" id="A0A0M3K9I3"/>
<accession>A0A0M3K9I3</accession>